<comment type="caution">
    <text evidence="1">The sequence shown here is derived from an EMBL/GenBank/DDBJ whole genome shotgun (WGS) entry which is preliminary data.</text>
</comment>
<name>A0AB34FW14_9HYPO</name>
<accession>A0AB34FW14</accession>
<sequence length="173" mass="19773">MPTRPPPEYTDDPGTLLDETADSLSELSKCKLDADLRAAAKDLSNFIHNVRHLSRDYQSRDDQLCAMFPIRNWLRFVPRAPDKFAAGGDFKLYLYLANYETTMLIMGSILPWVELPLAIPERWTCVEKIREFLQSQVDSIVDGDDIAGAAQTYKAYTNWMGVAEKVMNQHHFD</sequence>
<organism evidence="1 2">
    <name type="scientific">Purpureocillium lavendulum</name>
    <dbReference type="NCBI Taxonomy" id="1247861"/>
    <lineage>
        <taxon>Eukaryota</taxon>
        <taxon>Fungi</taxon>
        <taxon>Dikarya</taxon>
        <taxon>Ascomycota</taxon>
        <taxon>Pezizomycotina</taxon>
        <taxon>Sordariomycetes</taxon>
        <taxon>Hypocreomycetidae</taxon>
        <taxon>Hypocreales</taxon>
        <taxon>Ophiocordycipitaceae</taxon>
        <taxon>Purpureocillium</taxon>
    </lineage>
</organism>
<proteinExistence type="predicted"/>
<evidence type="ECO:0000313" key="1">
    <source>
        <dbReference type="EMBL" id="KAJ6443544.1"/>
    </source>
</evidence>
<dbReference type="EMBL" id="JAQHRD010000003">
    <property type="protein sequence ID" value="KAJ6443544.1"/>
    <property type="molecule type" value="Genomic_DNA"/>
</dbReference>
<gene>
    <name evidence="1" type="ORF">O9K51_04723</name>
</gene>
<reference evidence="1" key="1">
    <citation type="submission" date="2023-01" db="EMBL/GenBank/DDBJ databases">
        <title>The growth and conidiation of Purpureocillium lavendulum are regulated by nitrogen source and histone H3K14 acetylation.</title>
        <authorList>
            <person name="Tang P."/>
            <person name="Han J."/>
            <person name="Zhang C."/>
            <person name="Tang P."/>
            <person name="Qi F."/>
            <person name="Zhang K."/>
            <person name="Liang L."/>
        </authorList>
    </citation>
    <scope>NUCLEOTIDE SEQUENCE</scope>
    <source>
        <strain evidence="1">YMF1.00683</strain>
    </source>
</reference>
<protein>
    <submittedName>
        <fullName evidence="1">Fungal zn(2)-Cys(6) binuclear cluster domain-containing protein</fullName>
    </submittedName>
</protein>
<keyword evidence="2" id="KW-1185">Reference proteome</keyword>
<dbReference type="Proteomes" id="UP001163105">
    <property type="component" value="Unassembled WGS sequence"/>
</dbReference>
<evidence type="ECO:0000313" key="2">
    <source>
        <dbReference type="Proteomes" id="UP001163105"/>
    </source>
</evidence>
<dbReference type="AlphaFoldDB" id="A0AB34FW14"/>